<dbReference type="Proteomes" id="UP000054485">
    <property type="component" value="Unassembled WGS sequence"/>
</dbReference>
<gene>
    <name evidence="5" type="ORF">CY34DRAFT_23461</name>
</gene>
<organism evidence="5 6">
    <name type="scientific">Suillus luteus UH-Slu-Lm8-n1</name>
    <dbReference type="NCBI Taxonomy" id="930992"/>
    <lineage>
        <taxon>Eukaryota</taxon>
        <taxon>Fungi</taxon>
        <taxon>Dikarya</taxon>
        <taxon>Basidiomycota</taxon>
        <taxon>Agaricomycotina</taxon>
        <taxon>Agaricomycetes</taxon>
        <taxon>Agaricomycetidae</taxon>
        <taxon>Boletales</taxon>
        <taxon>Suillineae</taxon>
        <taxon>Suillaceae</taxon>
        <taxon>Suillus</taxon>
    </lineage>
</organism>
<accession>A0A0D0B0N7</accession>
<proteinExistence type="inferred from homology"/>
<reference evidence="6" key="2">
    <citation type="submission" date="2015-01" db="EMBL/GenBank/DDBJ databases">
        <title>Evolutionary Origins and Diversification of the Mycorrhizal Mutualists.</title>
        <authorList>
            <consortium name="DOE Joint Genome Institute"/>
            <consortium name="Mycorrhizal Genomics Consortium"/>
            <person name="Kohler A."/>
            <person name="Kuo A."/>
            <person name="Nagy L.G."/>
            <person name="Floudas D."/>
            <person name="Copeland A."/>
            <person name="Barry K.W."/>
            <person name="Cichocki N."/>
            <person name="Veneault-Fourrey C."/>
            <person name="LaButti K."/>
            <person name="Lindquist E.A."/>
            <person name="Lipzen A."/>
            <person name="Lundell T."/>
            <person name="Morin E."/>
            <person name="Murat C."/>
            <person name="Riley R."/>
            <person name="Ohm R."/>
            <person name="Sun H."/>
            <person name="Tunlid A."/>
            <person name="Henrissat B."/>
            <person name="Grigoriev I.V."/>
            <person name="Hibbett D.S."/>
            <person name="Martin F."/>
        </authorList>
    </citation>
    <scope>NUCLEOTIDE SEQUENCE [LARGE SCALE GENOMIC DNA]</scope>
    <source>
        <strain evidence="6">UH-Slu-Lm8-n1</strain>
    </source>
</reference>
<evidence type="ECO:0000313" key="5">
    <source>
        <dbReference type="EMBL" id="KIK43574.1"/>
    </source>
</evidence>
<dbReference type="OrthoDB" id="2094832at2759"/>
<dbReference type="InParanoid" id="A0A0D0B0N7"/>
<keyword evidence="3" id="KW-0949">S-adenosyl-L-methionine</keyword>
<reference evidence="5 6" key="1">
    <citation type="submission" date="2014-04" db="EMBL/GenBank/DDBJ databases">
        <authorList>
            <consortium name="DOE Joint Genome Institute"/>
            <person name="Kuo A."/>
            <person name="Ruytinx J."/>
            <person name="Rineau F."/>
            <person name="Colpaert J."/>
            <person name="Kohler A."/>
            <person name="Nagy L.G."/>
            <person name="Floudas D."/>
            <person name="Copeland A."/>
            <person name="Barry K.W."/>
            <person name="Cichocki N."/>
            <person name="Veneault-Fourrey C."/>
            <person name="LaButti K."/>
            <person name="Lindquist E.A."/>
            <person name="Lipzen A."/>
            <person name="Lundell T."/>
            <person name="Morin E."/>
            <person name="Murat C."/>
            <person name="Sun H."/>
            <person name="Tunlid A."/>
            <person name="Henrissat B."/>
            <person name="Grigoriev I.V."/>
            <person name="Hibbett D.S."/>
            <person name="Martin F."/>
            <person name="Nordberg H.P."/>
            <person name="Cantor M.N."/>
            <person name="Hua S.X."/>
        </authorList>
    </citation>
    <scope>NUCLEOTIDE SEQUENCE [LARGE SCALE GENOMIC DNA]</scope>
    <source>
        <strain evidence="5 6">UH-Slu-Lm8-n1</strain>
    </source>
</reference>
<dbReference type="GO" id="GO:0016740">
    <property type="term" value="F:transferase activity"/>
    <property type="evidence" value="ECO:0007669"/>
    <property type="project" value="UniProtKB-KW"/>
</dbReference>
<dbReference type="EMBL" id="KN835209">
    <property type="protein sequence ID" value="KIK43574.1"/>
    <property type="molecule type" value="Genomic_DNA"/>
</dbReference>
<keyword evidence="6" id="KW-1185">Reference proteome</keyword>
<evidence type="ECO:0008006" key="7">
    <source>
        <dbReference type="Google" id="ProtNLM"/>
    </source>
</evidence>
<dbReference type="Gene3D" id="3.40.50.150">
    <property type="entry name" value="Vaccinia Virus protein VP39"/>
    <property type="match status" value="1"/>
</dbReference>
<comment type="similarity">
    <text evidence="4">Belongs to the class I-like SAM-binding methyltransferase superfamily.</text>
</comment>
<evidence type="ECO:0000256" key="1">
    <source>
        <dbReference type="ARBA" id="ARBA00005179"/>
    </source>
</evidence>
<dbReference type="HOGENOM" id="CLU_051542_1_1_1"/>
<name>A0A0D0B0N7_9AGAM</name>
<dbReference type="InterPro" id="IPR051654">
    <property type="entry name" value="Meroterpenoid_MTases"/>
</dbReference>
<keyword evidence="2" id="KW-0808">Transferase</keyword>
<protein>
    <recommendedName>
        <fullName evidence="7">Methyltransferase domain-containing protein</fullName>
    </recommendedName>
</protein>
<evidence type="ECO:0000313" key="6">
    <source>
        <dbReference type="Proteomes" id="UP000054485"/>
    </source>
</evidence>
<evidence type="ECO:0000256" key="3">
    <source>
        <dbReference type="ARBA" id="ARBA00022691"/>
    </source>
</evidence>
<dbReference type="STRING" id="930992.A0A0D0B0N7"/>
<comment type="pathway">
    <text evidence="1">Secondary metabolite biosynthesis.</text>
</comment>
<dbReference type="PANTHER" id="PTHR35897:SF1">
    <property type="entry name" value="METHYLTRANSFERASE AUSD"/>
    <property type="match status" value="1"/>
</dbReference>
<dbReference type="AlphaFoldDB" id="A0A0D0B0N7"/>
<dbReference type="InterPro" id="IPR029063">
    <property type="entry name" value="SAM-dependent_MTases_sf"/>
</dbReference>
<sequence length="301" mass="33435">MINREPPKIEAQRTFPPLDENLYNLRPQDAAFYKELTGIKDDAALKQHILDVQEKAYKVAPYGCIYLFLFTRRKLSGLPAYQQVVRIGRERKNPIFLDVGCCFGNDIREVVLDGFPAARTIGTDLHHELWDLGHELFKSTPETFTAHFVGGDAFNPEILAVAPPASMQTAGILTPDLNNLTSLNSLRGCVSAIHATAFFHLFKEDKQLHMARALAGLLSAEPGSIILGAHTGAQEKGVVNQLHRGIEIDMFAHSVESWTAMWDGEVFEKGMVKVDAQFVEIPDGAGGDGRYPMLFWSVTRL</sequence>
<dbReference type="SUPFAM" id="SSF53335">
    <property type="entry name" value="S-adenosyl-L-methionine-dependent methyltransferases"/>
    <property type="match status" value="1"/>
</dbReference>
<evidence type="ECO:0000256" key="4">
    <source>
        <dbReference type="ARBA" id="ARBA00038314"/>
    </source>
</evidence>
<evidence type="ECO:0000256" key="2">
    <source>
        <dbReference type="ARBA" id="ARBA00022679"/>
    </source>
</evidence>
<dbReference type="PANTHER" id="PTHR35897">
    <property type="entry name" value="METHYLTRANSFERASE AUSD"/>
    <property type="match status" value="1"/>
</dbReference>